<comment type="caution">
    <text evidence="1">The sequence shown here is derived from an EMBL/GenBank/DDBJ whole genome shotgun (WGS) entry which is preliminary data.</text>
</comment>
<organism evidence="1 2">
    <name type="scientific">Shewanella surugensis</name>
    <dbReference type="NCBI Taxonomy" id="212020"/>
    <lineage>
        <taxon>Bacteria</taxon>
        <taxon>Pseudomonadati</taxon>
        <taxon>Pseudomonadota</taxon>
        <taxon>Gammaproteobacteria</taxon>
        <taxon>Alteromonadales</taxon>
        <taxon>Shewanellaceae</taxon>
        <taxon>Shewanella</taxon>
    </lineage>
</organism>
<evidence type="ECO:0000313" key="2">
    <source>
        <dbReference type="Proteomes" id="UP001203423"/>
    </source>
</evidence>
<dbReference type="InterPro" id="IPR008886">
    <property type="entry name" value="UPF0227/Esterase_YqiA"/>
</dbReference>
<dbReference type="PANTHER" id="PTHR35602">
    <property type="entry name" value="ESTERASE YQIA-RELATED"/>
    <property type="match status" value="1"/>
</dbReference>
<accession>A0ABT0LFU0</accession>
<dbReference type="Proteomes" id="UP001203423">
    <property type="component" value="Unassembled WGS sequence"/>
</dbReference>
<gene>
    <name evidence="1" type="ORF">L2764_18550</name>
</gene>
<proteinExistence type="predicted"/>
<evidence type="ECO:0000313" key="1">
    <source>
        <dbReference type="EMBL" id="MCL1126429.1"/>
    </source>
</evidence>
<dbReference type="Pfam" id="PF05728">
    <property type="entry name" value="UPF0227"/>
    <property type="match status" value="1"/>
</dbReference>
<sequence>MLLYIHGFNSSPLSDKGVITADFMAKYYPEVTFCQPQLPSNIQDAMVLLEHIIQQAKMKGEALHYIGSSLGGYLASYLAETYGGQAVLINPAVNPSELFEELTGAQYNPYTHETYQIKPEHKSQLIEYNTAVILHPERFFVLLQTGDEVLDYKLAVQKYYCCQLLVQPGGDHSFIGYENQLRSICDFLQFDH</sequence>
<reference evidence="1 2" key="1">
    <citation type="submission" date="2022-01" db="EMBL/GenBank/DDBJ databases">
        <title>Whole genome-based taxonomy of the Shewanellaceae.</title>
        <authorList>
            <person name="Martin-Rodriguez A.J."/>
        </authorList>
    </citation>
    <scope>NUCLEOTIDE SEQUENCE [LARGE SCALE GENOMIC DNA]</scope>
    <source>
        <strain evidence="1 2">DSM 17177</strain>
    </source>
</reference>
<dbReference type="InterPro" id="IPR029058">
    <property type="entry name" value="AB_hydrolase_fold"/>
</dbReference>
<keyword evidence="2" id="KW-1185">Reference proteome</keyword>
<dbReference type="EMBL" id="JAKIKS010000087">
    <property type="protein sequence ID" value="MCL1126429.1"/>
    <property type="molecule type" value="Genomic_DNA"/>
</dbReference>
<dbReference type="PANTHER" id="PTHR35602:SF3">
    <property type="entry name" value="ESTERASE YQIA"/>
    <property type="match status" value="1"/>
</dbReference>
<dbReference type="SUPFAM" id="SSF53474">
    <property type="entry name" value="alpha/beta-Hydrolases"/>
    <property type="match status" value="1"/>
</dbReference>
<dbReference type="RefSeq" id="WP_248941818.1">
    <property type="nucleotide sequence ID" value="NZ_JAKIKS010000087.1"/>
</dbReference>
<name>A0ABT0LFU0_9GAMM</name>
<protein>
    <submittedName>
        <fullName evidence="1">Esterase YqiA</fullName>
    </submittedName>
</protein>
<dbReference type="Gene3D" id="3.40.50.1820">
    <property type="entry name" value="alpha/beta hydrolase"/>
    <property type="match status" value="1"/>
</dbReference>